<protein>
    <submittedName>
        <fullName evidence="1">Uncharacterized protein</fullName>
    </submittedName>
</protein>
<accession>A0A0D2YBB1</accession>
<dbReference type="EnsemblFungi" id="FOXG_13589T0">
    <property type="protein sequence ID" value="FOXG_13589P0"/>
    <property type="gene ID" value="FOXG_13589"/>
</dbReference>
<reference evidence="2" key="1">
    <citation type="journal article" date="2012" name="Mol. Plant Microbe Interact.">
        <title>A highly conserved effector in Fusarium oxysporum is required for full virulence on Arabidopsis.</title>
        <authorList>
            <person name="Thatcher L.F."/>
            <person name="Gardiner D.M."/>
            <person name="Kazan K."/>
            <person name="Manners J."/>
        </authorList>
    </citation>
    <scope>NUCLEOTIDE SEQUENCE [LARGE SCALE GENOMIC DNA]</scope>
    <source>
        <strain evidence="2">Fo5176</strain>
    </source>
</reference>
<name>A0A0D2YBB1_FUSOF</name>
<evidence type="ECO:0000313" key="2">
    <source>
        <dbReference type="Proteomes" id="UP000002489"/>
    </source>
</evidence>
<dbReference type="VEuPathDB" id="FungiDB:FOXG_13589"/>
<organism evidence="1 2">
    <name type="scientific">Fusarium oxysporum (strain Fo5176)</name>
    <name type="common">Fusarium vascular wilt</name>
    <dbReference type="NCBI Taxonomy" id="660025"/>
    <lineage>
        <taxon>Eukaryota</taxon>
        <taxon>Fungi</taxon>
        <taxon>Dikarya</taxon>
        <taxon>Ascomycota</taxon>
        <taxon>Pezizomycotina</taxon>
        <taxon>Sordariomycetes</taxon>
        <taxon>Hypocreomycetidae</taxon>
        <taxon>Hypocreales</taxon>
        <taxon>Nectriaceae</taxon>
        <taxon>Fusarium</taxon>
        <taxon>Fusarium oxysporum species complex</taxon>
    </lineage>
</organism>
<sequence length="126" mass="13504">MKTSTILTALGGMLAFNAQVVNAGCYTTGDPWPNKDQAAQFVWDACYGSQGMFSGQFRPKQTKSMCPRSGQLGLVFELKTSGARRLTLITTTATRASRTRSTDVTAAESQLFLSGVSVLIPVTVKC</sequence>
<gene>
    <name evidence="1" type="primary">28954843</name>
</gene>
<proteinExistence type="predicted"/>
<evidence type="ECO:0000313" key="1">
    <source>
        <dbReference type="EnsemblFungi" id="FOXG_13589P0"/>
    </source>
</evidence>
<dbReference type="AlphaFoldDB" id="A0A0D2YBB1"/>
<reference evidence="1" key="2">
    <citation type="submission" date="2025-08" db="UniProtKB">
        <authorList>
            <consortium name="EnsemblFungi"/>
        </authorList>
    </citation>
    <scope>IDENTIFICATION</scope>
    <source>
        <strain evidence="1">4287 / CBS 123668 / FGSC 9935 / NRRL 34936</strain>
    </source>
</reference>
<dbReference type="Proteomes" id="UP000002489">
    <property type="component" value="Unassembled WGS sequence"/>
</dbReference>